<dbReference type="Proteomes" id="UP000678499">
    <property type="component" value="Unassembled WGS sequence"/>
</dbReference>
<evidence type="ECO:0000256" key="2">
    <source>
        <dbReference type="ARBA" id="ARBA00022448"/>
    </source>
</evidence>
<feature type="transmembrane region" description="Helical" evidence="7">
    <location>
        <begin position="6"/>
        <end position="27"/>
    </location>
</feature>
<accession>A0A7R9GJI9</accession>
<comment type="subcellular location">
    <subcellularLocation>
        <location evidence="1">Membrane</location>
        <topology evidence="1">Multi-pass membrane protein</topology>
    </subcellularLocation>
</comment>
<protein>
    <recommendedName>
        <fullName evidence="8">Major facilitator superfamily (MFS) profile domain-containing protein</fullName>
    </recommendedName>
</protein>
<reference evidence="9" key="1">
    <citation type="submission" date="2020-11" db="EMBL/GenBank/DDBJ databases">
        <authorList>
            <person name="Tran Van P."/>
        </authorList>
    </citation>
    <scope>NUCLEOTIDE SEQUENCE</scope>
</reference>
<dbReference type="PANTHER" id="PTHR48020">
    <property type="entry name" value="PROTON MYO-INOSITOL COTRANSPORTER"/>
    <property type="match status" value="1"/>
</dbReference>
<dbReference type="InterPro" id="IPR020846">
    <property type="entry name" value="MFS_dom"/>
</dbReference>
<evidence type="ECO:0000256" key="5">
    <source>
        <dbReference type="ARBA" id="ARBA00023136"/>
    </source>
</evidence>
<evidence type="ECO:0000256" key="1">
    <source>
        <dbReference type="ARBA" id="ARBA00004141"/>
    </source>
</evidence>
<dbReference type="EMBL" id="CAJPEX010004213">
    <property type="protein sequence ID" value="CAG0922869.1"/>
    <property type="molecule type" value="Genomic_DNA"/>
</dbReference>
<keyword evidence="3 7" id="KW-0812">Transmembrane</keyword>
<dbReference type="PANTHER" id="PTHR48020:SF12">
    <property type="entry name" value="PROTON MYO-INOSITOL COTRANSPORTER"/>
    <property type="match status" value="1"/>
</dbReference>
<feature type="transmembrane region" description="Helical" evidence="7">
    <location>
        <begin position="75"/>
        <end position="95"/>
    </location>
</feature>
<dbReference type="Gene3D" id="1.20.1250.20">
    <property type="entry name" value="MFS general substrate transporter like domains"/>
    <property type="match status" value="1"/>
</dbReference>
<name>A0A7R9GJI9_9CRUS</name>
<dbReference type="InterPro" id="IPR050814">
    <property type="entry name" value="Myo-inositol_Transporter"/>
</dbReference>
<evidence type="ECO:0000256" key="3">
    <source>
        <dbReference type="ARBA" id="ARBA00022692"/>
    </source>
</evidence>
<feature type="transmembrane region" description="Helical" evidence="7">
    <location>
        <begin position="39"/>
        <end position="63"/>
    </location>
</feature>
<sequence>MPRKFYLIFSACLTIALLVATCVCFFFEKRILEMSGMNWVVASFVIGFLTATNLGVAPLGWVVSAELLPTTAKKVGLSVLHGARWSTGALVTYLFPIVSEIAGMQYVFLWHTLYMVFYLAFVAFFVPETKGKTEPEIQQLIQQQVPWLISPQPLPPRNDPAPTVEEDSTNE</sequence>
<dbReference type="AlphaFoldDB" id="A0A7R9GJI9"/>
<dbReference type="GO" id="GO:0016020">
    <property type="term" value="C:membrane"/>
    <property type="evidence" value="ECO:0007669"/>
    <property type="project" value="UniProtKB-SubCell"/>
</dbReference>
<dbReference type="SUPFAM" id="SSF103473">
    <property type="entry name" value="MFS general substrate transporter"/>
    <property type="match status" value="1"/>
</dbReference>
<evidence type="ECO:0000256" key="4">
    <source>
        <dbReference type="ARBA" id="ARBA00022989"/>
    </source>
</evidence>
<dbReference type="OrthoDB" id="6339427at2759"/>
<evidence type="ECO:0000256" key="6">
    <source>
        <dbReference type="SAM" id="MobiDB-lite"/>
    </source>
</evidence>
<dbReference type="EMBL" id="OA886250">
    <property type="protein sequence ID" value="CAD7282717.1"/>
    <property type="molecule type" value="Genomic_DNA"/>
</dbReference>
<feature type="transmembrane region" description="Helical" evidence="7">
    <location>
        <begin position="107"/>
        <end position="126"/>
    </location>
</feature>
<dbReference type="GO" id="GO:0022857">
    <property type="term" value="F:transmembrane transporter activity"/>
    <property type="evidence" value="ECO:0007669"/>
    <property type="project" value="InterPro"/>
</dbReference>
<evidence type="ECO:0000259" key="8">
    <source>
        <dbReference type="PROSITE" id="PS50850"/>
    </source>
</evidence>
<keyword evidence="4 7" id="KW-1133">Transmembrane helix</keyword>
<dbReference type="InterPro" id="IPR036259">
    <property type="entry name" value="MFS_trans_sf"/>
</dbReference>
<evidence type="ECO:0000256" key="7">
    <source>
        <dbReference type="SAM" id="Phobius"/>
    </source>
</evidence>
<keyword evidence="5 7" id="KW-0472">Membrane</keyword>
<gene>
    <name evidence="9" type="ORF">NMOB1V02_LOCUS10338</name>
</gene>
<evidence type="ECO:0000313" key="9">
    <source>
        <dbReference type="EMBL" id="CAD7282717.1"/>
    </source>
</evidence>
<evidence type="ECO:0000313" key="10">
    <source>
        <dbReference type="Proteomes" id="UP000678499"/>
    </source>
</evidence>
<dbReference type="InterPro" id="IPR005828">
    <property type="entry name" value="MFS_sugar_transport-like"/>
</dbReference>
<dbReference type="Pfam" id="PF00083">
    <property type="entry name" value="Sugar_tr"/>
    <property type="match status" value="1"/>
</dbReference>
<dbReference type="PROSITE" id="PS50850">
    <property type="entry name" value="MFS"/>
    <property type="match status" value="1"/>
</dbReference>
<feature type="region of interest" description="Disordered" evidence="6">
    <location>
        <begin position="149"/>
        <end position="171"/>
    </location>
</feature>
<organism evidence="9">
    <name type="scientific">Notodromas monacha</name>
    <dbReference type="NCBI Taxonomy" id="399045"/>
    <lineage>
        <taxon>Eukaryota</taxon>
        <taxon>Metazoa</taxon>
        <taxon>Ecdysozoa</taxon>
        <taxon>Arthropoda</taxon>
        <taxon>Crustacea</taxon>
        <taxon>Oligostraca</taxon>
        <taxon>Ostracoda</taxon>
        <taxon>Podocopa</taxon>
        <taxon>Podocopida</taxon>
        <taxon>Cypridocopina</taxon>
        <taxon>Cypridoidea</taxon>
        <taxon>Cyprididae</taxon>
        <taxon>Notodromas</taxon>
    </lineage>
</organism>
<keyword evidence="10" id="KW-1185">Reference proteome</keyword>
<feature type="domain" description="Major facilitator superfamily (MFS) profile" evidence="8">
    <location>
        <begin position="1"/>
        <end position="130"/>
    </location>
</feature>
<proteinExistence type="predicted"/>
<keyword evidence="2" id="KW-0813">Transport</keyword>